<reference evidence="9 10" key="1">
    <citation type="submission" date="2020-07" db="EMBL/GenBank/DDBJ databases">
        <authorList>
            <person name="Cui H."/>
        </authorList>
    </citation>
    <scope>NUCLEOTIDE SEQUENCE [LARGE SCALE GENOMIC DNA]</scope>
    <source>
        <strain evidence="9 10">YPL8</strain>
    </source>
</reference>
<comment type="subcellular location">
    <subcellularLocation>
        <location evidence="1">Cell membrane</location>
        <topology evidence="1">Multi-pass membrane protein</topology>
    </subcellularLocation>
</comment>
<feature type="domain" description="SSD" evidence="8">
    <location>
        <begin position="717"/>
        <end position="844"/>
    </location>
</feature>
<sequence length="859" mass="90824">MNPAARYARFVTDHSKLIIAVLLVATLVVGSAAGNVDSELSIASFSSDSTEAETYETLQQNFTTEGENTTVVQVVTRGENVLSKESLLETLRFQRAVADDPEVTTTLRTNRSMIGLSNVVATTAIRQSERESGPGNGTDEQPERSGSRSETPSIDAQISHLESMPERKVEATVERVLDPDSENRGPVEPYSLLTTDYEPGSTTATGRVLYVFQDTSNAAGDDLPQEVVDAQLELKDLSARIITSESFVFGAGIVDEESTQATGESFAIISPVALLLILAVLGIAYRDVFDVALGLLGVALVLAWMAGFMGWAGIGVTQILIAVPFLLIGLSIDYALHVVMRYREAHFDDPDATPREAMRRGLAGVVVAIGAATFTTSVGFLSNAVSPLESIREFGIVSAVGIVAAFLVFGLLLPALKIELDGLLGRIGYTHRASAFGRAGAAGNALSVGTDVARRAPYVVIAIAVVLSVAGGAAATDIETSVDQTDFLPRDSPAWMDSLPKSFQPSEYELRENAEYINAKFAQPSDRSRAEFLIEGPVTESDALERIAAGKGHLANTSSAVTLADGSLEVTGPLETINSVAATNETVAAMVTEADTDDDGVPDENLTAIYDAVYGAAPEKAAATIHRQDGAYRSLRLSVGLSGGADTGTVTEEMRDVATTIEGETELTVTATGRPIIEEIVQQGLLTTLVDGFLITFGVITAFLTLIFWLRYRTLSLGAVVLTPVLFAQAWLFGTMYLAGIAFTPETAIIAAIGIGIGVDYAIHIGERFLEEYTDKPDTISALRRTVRGTGGALLASAVTTAAGFGVLVLALVPSLQRFGFVTSVAIGYAFLASILVLPSLLVVWIRITGSDDGSIALS</sequence>
<dbReference type="Gene3D" id="1.20.1640.10">
    <property type="entry name" value="Multidrug efflux transporter AcrB transmembrane domain"/>
    <property type="match status" value="2"/>
</dbReference>
<keyword evidence="2" id="KW-1003">Cell membrane</keyword>
<evidence type="ECO:0000256" key="4">
    <source>
        <dbReference type="ARBA" id="ARBA00022989"/>
    </source>
</evidence>
<evidence type="ECO:0000256" key="3">
    <source>
        <dbReference type="ARBA" id="ARBA00022692"/>
    </source>
</evidence>
<dbReference type="GeneID" id="56031991"/>
<dbReference type="InterPro" id="IPR000731">
    <property type="entry name" value="SSD"/>
</dbReference>
<feature type="domain" description="SSD" evidence="8">
    <location>
        <begin position="294"/>
        <end position="419"/>
    </location>
</feature>
<evidence type="ECO:0000313" key="10">
    <source>
        <dbReference type="Proteomes" id="UP000509241"/>
    </source>
</evidence>
<keyword evidence="10" id="KW-1185">Reference proteome</keyword>
<feature type="region of interest" description="Disordered" evidence="6">
    <location>
        <begin position="124"/>
        <end position="198"/>
    </location>
</feature>
<dbReference type="SUPFAM" id="SSF82866">
    <property type="entry name" value="Multidrug efflux transporter AcrB transmembrane domain"/>
    <property type="match status" value="2"/>
</dbReference>
<feature type="transmembrane region" description="Helical" evidence="7">
    <location>
        <begin position="319"/>
        <end position="340"/>
    </location>
</feature>
<organism evidence="9 10">
    <name type="scientific">Natrinema halophilum</name>
    <dbReference type="NCBI Taxonomy" id="1699371"/>
    <lineage>
        <taxon>Archaea</taxon>
        <taxon>Methanobacteriati</taxon>
        <taxon>Methanobacteriota</taxon>
        <taxon>Stenosarchaea group</taxon>
        <taxon>Halobacteria</taxon>
        <taxon>Halobacteriales</taxon>
        <taxon>Natrialbaceae</taxon>
        <taxon>Natrinema</taxon>
    </lineage>
</organism>
<evidence type="ECO:0000256" key="1">
    <source>
        <dbReference type="ARBA" id="ARBA00004651"/>
    </source>
</evidence>
<dbReference type="Pfam" id="PF03176">
    <property type="entry name" value="MMPL"/>
    <property type="match status" value="2"/>
</dbReference>
<dbReference type="PANTHER" id="PTHR33406:SF13">
    <property type="entry name" value="MEMBRANE PROTEIN YDFJ"/>
    <property type="match status" value="1"/>
</dbReference>
<dbReference type="Proteomes" id="UP000509241">
    <property type="component" value="Chromosome"/>
</dbReference>
<feature type="transmembrane region" description="Helical" evidence="7">
    <location>
        <begin position="819"/>
        <end position="846"/>
    </location>
</feature>
<keyword evidence="4 7" id="KW-1133">Transmembrane helix</keyword>
<evidence type="ECO:0000256" key="7">
    <source>
        <dbReference type="SAM" id="Phobius"/>
    </source>
</evidence>
<dbReference type="KEGG" id="haly:HYG82_01830"/>
<feature type="transmembrane region" description="Helical" evidence="7">
    <location>
        <begin position="292"/>
        <end position="313"/>
    </location>
</feature>
<keyword evidence="5 7" id="KW-0472">Membrane</keyword>
<evidence type="ECO:0000259" key="8">
    <source>
        <dbReference type="PROSITE" id="PS50156"/>
    </source>
</evidence>
<feature type="transmembrane region" description="Helical" evidence="7">
    <location>
        <begin position="266"/>
        <end position="285"/>
    </location>
</feature>
<dbReference type="PANTHER" id="PTHR33406">
    <property type="entry name" value="MEMBRANE PROTEIN MJ1562-RELATED"/>
    <property type="match status" value="1"/>
</dbReference>
<dbReference type="GO" id="GO:0005886">
    <property type="term" value="C:plasma membrane"/>
    <property type="evidence" value="ECO:0007669"/>
    <property type="project" value="UniProtKB-SubCell"/>
</dbReference>
<gene>
    <name evidence="9" type="ORF">HYG82_01830</name>
</gene>
<evidence type="ECO:0000256" key="5">
    <source>
        <dbReference type="ARBA" id="ARBA00023136"/>
    </source>
</evidence>
<feature type="transmembrane region" description="Helical" evidence="7">
    <location>
        <begin position="361"/>
        <end position="382"/>
    </location>
</feature>
<proteinExistence type="predicted"/>
<protein>
    <submittedName>
        <fullName evidence="9">MMPL family transporter</fullName>
    </submittedName>
</protein>
<name>A0A7D5H0N9_9EURY</name>
<dbReference type="InterPro" id="IPR004869">
    <property type="entry name" value="MMPL_dom"/>
</dbReference>
<feature type="transmembrane region" description="Helical" evidence="7">
    <location>
        <begin position="717"/>
        <end position="743"/>
    </location>
</feature>
<dbReference type="RefSeq" id="WP_179259413.1">
    <property type="nucleotide sequence ID" value="NZ_CP058601.1"/>
</dbReference>
<accession>A0A7D5H0N9</accession>
<keyword evidence="3 7" id="KW-0812">Transmembrane</keyword>
<feature type="transmembrane region" description="Helical" evidence="7">
    <location>
        <begin position="456"/>
        <end position="475"/>
    </location>
</feature>
<dbReference type="PROSITE" id="PS50156">
    <property type="entry name" value="SSD"/>
    <property type="match status" value="2"/>
</dbReference>
<feature type="transmembrane region" description="Helical" evidence="7">
    <location>
        <begin position="749"/>
        <end position="770"/>
    </location>
</feature>
<evidence type="ECO:0000313" key="9">
    <source>
        <dbReference type="EMBL" id="QLG47671.1"/>
    </source>
</evidence>
<feature type="compositionally biased region" description="Basic and acidic residues" evidence="6">
    <location>
        <begin position="163"/>
        <end position="185"/>
    </location>
</feature>
<feature type="transmembrane region" description="Helical" evidence="7">
    <location>
        <begin position="692"/>
        <end position="710"/>
    </location>
</feature>
<evidence type="ECO:0000256" key="6">
    <source>
        <dbReference type="SAM" id="MobiDB-lite"/>
    </source>
</evidence>
<feature type="transmembrane region" description="Helical" evidence="7">
    <location>
        <begin position="394"/>
        <end position="416"/>
    </location>
</feature>
<dbReference type="AlphaFoldDB" id="A0A7D5H0N9"/>
<evidence type="ECO:0000256" key="2">
    <source>
        <dbReference type="ARBA" id="ARBA00022475"/>
    </source>
</evidence>
<dbReference type="InterPro" id="IPR050545">
    <property type="entry name" value="Mycobact_MmpL"/>
</dbReference>
<dbReference type="EMBL" id="CP058601">
    <property type="protein sequence ID" value="QLG47671.1"/>
    <property type="molecule type" value="Genomic_DNA"/>
</dbReference>
<dbReference type="OrthoDB" id="42357at2157"/>
<feature type="transmembrane region" description="Helical" evidence="7">
    <location>
        <begin position="791"/>
        <end position="813"/>
    </location>
</feature>